<organism evidence="2 3">
    <name type="scientific">Circinella minor</name>
    <dbReference type="NCBI Taxonomy" id="1195481"/>
    <lineage>
        <taxon>Eukaryota</taxon>
        <taxon>Fungi</taxon>
        <taxon>Fungi incertae sedis</taxon>
        <taxon>Mucoromycota</taxon>
        <taxon>Mucoromycotina</taxon>
        <taxon>Mucoromycetes</taxon>
        <taxon>Mucorales</taxon>
        <taxon>Lichtheimiaceae</taxon>
        <taxon>Circinella</taxon>
    </lineage>
</organism>
<proteinExistence type="predicted"/>
<evidence type="ECO:0000313" key="2">
    <source>
        <dbReference type="EMBL" id="KAG2219143.1"/>
    </source>
</evidence>
<reference evidence="2 3" key="1">
    <citation type="submission" date="2020-12" db="EMBL/GenBank/DDBJ databases">
        <title>Metabolic potential, ecology and presence of endohyphal bacteria is reflected in genomic diversity of Mucoromycotina.</title>
        <authorList>
            <person name="Muszewska A."/>
            <person name="Okrasinska A."/>
            <person name="Steczkiewicz K."/>
            <person name="Drgas O."/>
            <person name="Orlowska M."/>
            <person name="Perlinska-Lenart U."/>
            <person name="Aleksandrzak-Piekarczyk T."/>
            <person name="Szatraj K."/>
            <person name="Zielenkiewicz U."/>
            <person name="Pilsyk S."/>
            <person name="Malc E."/>
            <person name="Mieczkowski P."/>
            <person name="Kruszewska J.S."/>
            <person name="Biernat P."/>
            <person name="Pawlowska J."/>
        </authorList>
    </citation>
    <scope>NUCLEOTIDE SEQUENCE [LARGE SCALE GENOMIC DNA]</scope>
    <source>
        <strain evidence="2 3">CBS 142.35</strain>
    </source>
</reference>
<sequence>MIHVAQNSSSPPTTTQVQSSSSTSTSTTTQAQSCDSSSTTALPQIQKIEISMSTEEADSNTEDGGNHYGTRGQPQEERRGRGGRRGHGGRGGNSKKRSYEFEEQQAKTPSKKSKT</sequence>
<feature type="region of interest" description="Disordered" evidence="1">
    <location>
        <begin position="1"/>
        <end position="115"/>
    </location>
</feature>
<comment type="caution">
    <text evidence="2">The sequence shown here is derived from an EMBL/GenBank/DDBJ whole genome shotgun (WGS) entry which is preliminary data.</text>
</comment>
<keyword evidence="3" id="KW-1185">Reference proteome</keyword>
<dbReference type="AlphaFoldDB" id="A0A8H7VJU2"/>
<accession>A0A8H7VJU2</accession>
<dbReference type="EMBL" id="JAEPRB010000193">
    <property type="protein sequence ID" value="KAG2219143.1"/>
    <property type="molecule type" value="Genomic_DNA"/>
</dbReference>
<evidence type="ECO:0000313" key="3">
    <source>
        <dbReference type="Proteomes" id="UP000646827"/>
    </source>
</evidence>
<protein>
    <submittedName>
        <fullName evidence="2">Uncharacterized protein</fullName>
    </submittedName>
</protein>
<evidence type="ECO:0000256" key="1">
    <source>
        <dbReference type="SAM" id="MobiDB-lite"/>
    </source>
</evidence>
<feature type="compositionally biased region" description="Low complexity" evidence="1">
    <location>
        <begin position="8"/>
        <end position="40"/>
    </location>
</feature>
<name>A0A8H7VJU2_9FUNG</name>
<dbReference type="Proteomes" id="UP000646827">
    <property type="component" value="Unassembled WGS sequence"/>
</dbReference>
<gene>
    <name evidence="2" type="ORF">INT45_000515</name>
</gene>
<feature type="compositionally biased region" description="Basic residues" evidence="1">
    <location>
        <begin position="81"/>
        <end position="96"/>
    </location>
</feature>